<organism evidence="1 2">
    <name type="scientific">Lasius niger</name>
    <name type="common">Black garden ant</name>
    <dbReference type="NCBI Taxonomy" id="67767"/>
    <lineage>
        <taxon>Eukaryota</taxon>
        <taxon>Metazoa</taxon>
        <taxon>Ecdysozoa</taxon>
        <taxon>Arthropoda</taxon>
        <taxon>Hexapoda</taxon>
        <taxon>Insecta</taxon>
        <taxon>Pterygota</taxon>
        <taxon>Neoptera</taxon>
        <taxon>Endopterygota</taxon>
        <taxon>Hymenoptera</taxon>
        <taxon>Apocrita</taxon>
        <taxon>Aculeata</taxon>
        <taxon>Formicoidea</taxon>
        <taxon>Formicidae</taxon>
        <taxon>Formicinae</taxon>
        <taxon>Lasius</taxon>
        <taxon>Lasius</taxon>
    </lineage>
</organism>
<dbReference type="Proteomes" id="UP000036403">
    <property type="component" value="Unassembled WGS sequence"/>
</dbReference>
<dbReference type="AlphaFoldDB" id="A0A0J7MSD6"/>
<reference evidence="1 2" key="1">
    <citation type="submission" date="2015-04" db="EMBL/GenBank/DDBJ databases">
        <title>Lasius niger genome sequencing.</title>
        <authorList>
            <person name="Konorov E.A."/>
            <person name="Nikitin M.A."/>
            <person name="Kirill M.V."/>
            <person name="Chang P."/>
        </authorList>
    </citation>
    <scope>NUCLEOTIDE SEQUENCE [LARGE SCALE GENOMIC DNA]</scope>
    <source>
        <tissue evidence="1">Whole</tissue>
    </source>
</reference>
<evidence type="ECO:0000313" key="1">
    <source>
        <dbReference type="EMBL" id="KMQ83415.1"/>
    </source>
</evidence>
<evidence type="ECO:0000313" key="2">
    <source>
        <dbReference type="Proteomes" id="UP000036403"/>
    </source>
</evidence>
<gene>
    <name evidence="1" type="ORF">RF55_20113</name>
</gene>
<protein>
    <submittedName>
        <fullName evidence="1">Uncharacterized protein</fullName>
    </submittedName>
</protein>
<accession>A0A0J7MSD6</accession>
<feature type="non-terminal residue" evidence="1">
    <location>
        <position position="68"/>
    </location>
</feature>
<sequence length="68" mass="7419">MGVPTGPNAHLYTATTDEHRIKKADLCAQQNIREARQCRRQKQIGVLEAAAAAEDSRLLYGPGIDNSV</sequence>
<dbReference type="OrthoDB" id="7339527at2759"/>
<proteinExistence type="predicted"/>
<comment type="caution">
    <text evidence="1">The sequence shown here is derived from an EMBL/GenBank/DDBJ whole genome shotgun (WGS) entry which is preliminary data.</text>
</comment>
<name>A0A0J7MSD6_LASNI</name>
<keyword evidence="2" id="KW-1185">Reference proteome</keyword>
<dbReference type="EMBL" id="LBMM01019938">
    <property type="protein sequence ID" value="KMQ83415.1"/>
    <property type="molecule type" value="Genomic_DNA"/>
</dbReference>
<dbReference type="PaxDb" id="67767-A0A0J7MSD6"/>